<protein>
    <recommendedName>
        <fullName evidence="2">Band 7 domain-containing protein</fullName>
    </recommendedName>
</protein>
<dbReference type="Proteomes" id="UP000502508">
    <property type="component" value="Chromosome"/>
</dbReference>
<dbReference type="GO" id="GO:0005886">
    <property type="term" value="C:plasma membrane"/>
    <property type="evidence" value="ECO:0007669"/>
    <property type="project" value="InterPro"/>
</dbReference>
<dbReference type="PANTHER" id="PTHR10264">
    <property type="entry name" value="BAND 7 PROTEIN-RELATED"/>
    <property type="match status" value="1"/>
</dbReference>
<sequence>MARVTVMDWERRVQFTDGRFDKVLAPGRHRYNRHRSSLLTVDMRQRSTVVPGQELLTADGITVKVSVLLAWRVADPRAFLTASTNAEYDLYTAAQLAIRDAVAATAFDDLLADRGRLSAGLAEATAAYLDGLGVELISAAVKDLMLPGELRRAATETLLARERGKAELEHARAEAASLRTLANAARLLEDHPALLQLRTIQAAASPGTTVVLTPDPSYIPVRRDNTARWWRQRLAPPPRSLARS</sequence>
<evidence type="ECO:0000313" key="3">
    <source>
        <dbReference type="EMBL" id="BCB79583.1"/>
    </source>
</evidence>
<dbReference type="AlphaFoldDB" id="A0A6F8Y0K0"/>
<dbReference type="InterPro" id="IPR001107">
    <property type="entry name" value="Band_7"/>
</dbReference>
<keyword evidence="4" id="KW-1185">Reference proteome</keyword>
<proteinExistence type="inferred from homology"/>
<evidence type="ECO:0000256" key="1">
    <source>
        <dbReference type="ARBA" id="ARBA00008164"/>
    </source>
</evidence>
<dbReference type="Pfam" id="PF01145">
    <property type="entry name" value="Band_7"/>
    <property type="match status" value="1"/>
</dbReference>
<evidence type="ECO:0000313" key="4">
    <source>
        <dbReference type="Proteomes" id="UP000502508"/>
    </source>
</evidence>
<accession>A0A6F8Y0K0</accession>
<dbReference type="SUPFAM" id="SSF117892">
    <property type="entry name" value="Band 7/SPFH domain"/>
    <property type="match status" value="1"/>
</dbReference>
<gene>
    <name evidence="3" type="ORF">Pflav_059930</name>
</gene>
<comment type="similarity">
    <text evidence="1">Belongs to the band 7/mec-2 family.</text>
</comment>
<reference evidence="3 4" key="1">
    <citation type="submission" date="2020-03" db="EMBL/GenBank/DDBJ databases">
        <title>Whole genome shotgun sequence of Phytohabitans flavus NBRC 107702.</title>
        <authorList>
            <person name="Komaki H."/>
            <person name="Tamura T."/>
        </authorList>
    </citation>
    <scope>NUCLEOTIDE SEQUENCE [LARGE SCALE GENOMIC DNA]</scope>
    <source>
        <strain evidence="3 4">NBRC 107702</strain>
    </source>
</reference>
<dbReference type="CDD" id="cd13438">
    <property type="entry name" value="SPFH_eoslipins_u2"/>
    <property type="match status" value="1"/>
</dbReference>
<dbReference type="EMBL" id="AP022870">
    <property type="protein sequence ID" value="BCB79583.1"/>
    <property type="molecule type" value="Genomic_DNA"/>
</dbReference>
<feature type="domain" description="Band 7" evidence="2">
    <location>
        <begin position="1"/>
        <end position="158"/>
    </location>
</feature>
<dbReference type="InterPro" id="IPR043202">
    <property type="entry name" value="Band-7_stomatin-like"/>
</dbReference>
<name>A0A6F8Y0K0_9ACTN</name>
<dbReference type="InterPro" id="IPR001972">
    <property type="entry name" value="Stomatin_HflK_fam"/>
</dbReference>
<dbReference type="Gene3D" id="3.30.479.30">
    <property type="entry name" value="Band 7 domain"/>
    <property type="match status" value="1"/>
</dbReference>
<dbReference type="KEGG" id="pfla:Pflav_059930"/>
<dbReference type="PRINTS" id="PR00721">
    <property type="entry name" value="STOMATIN"/>
</dbReference>
<dbReference type="PANTHER" id="PTHR10264:SF83">
    <property type="entry name" value="BLL5629 PROTEIN"/>
    <property type="match status" value="1"/>
</dbReference>
<reference evidence="3 4" key="2">
    <citation type="submission" date="2020-03" db="EMBL/GenBank/DDBJ databases">
        <authorList>
            <person name="Ichikawa N."/>
            <person name="Kimura A."/>
            <person name="Kitahashi Y."/>
            <person name="Uohara A."/>
        </authorList>
    </citation>
    <scope>NUCLEOTIDE SEQUENCE [LARGE SCALE GENOMIC DNA]</scope>
    <source>
        <strain evidence="3 4">NBRC 107702</strain>
    </source>
</reference>
<dbReference type="RefSeq" id="WP_197938779.1">
    <property type="nucleotide sequence ID" value="NZ_AP022870.1"/>
</dbReference>
<organism evidence="3 4">
    <name type="scientific">Phytohabitans flavus</name>
    <dbReference type="NCBI Taxonomy" id="1076124"/>
    <lineage>
        <taxon>Bacteria</taxon>
        <taxon>Bacillati</taxon>
        <taxon>Actinomycetota</taxon>
        <taxon>Actinomycetes</taxon>
        <taxon>Micromonosporales</taxon>
        <taxon>Micromonosporaceae</taxon>
    </lineage>
</organism>
<evidence type="ECO:0000259" key="2">
    <source>
        <dbReference type="SMART" id="SM00244"/>
    </source>
</evidence>
<dbReference type="InterPro" id="IPR036013">
    <property type="entry name" value="Band_7/SPFH_dom_sf"/>
</dbReference>
<dbReference type="SMART" id="SM00244">
    <property type="entry name" value="PHB"/>
    <property type="match status" value="1"/>
</dbReference>